<dbReference type="EMBL" id="FQXO01000086">
    <property type="protein sequence ID" value="SHH82134.1"/>
    <property type="molecule type" value="Genomic_DNA"/>
</dbReference>
<proteinExistence type="predicted"/>
<reference evidence="2" key="1">
    <citation type="submission" date="2016-11" db="EMBL/GenBank/DDBJ databases">
        <authorList>
            <person name="Jaros S."/>
            <person name="Januszkiewicz K."/>
            <person name="Wedrychowicz H."/>
        </authorList>
    </citation>
    <scope>NUCLEOTIDE SEQUENCE [LARGE SCALE GENOMIC DNA]</scope>
    <source>
        <strain evidence="2">DSM 13643</strain>
    </source>
</reference>
<organism evidence="2 3">
    <name type="scientific">Caloranaerobacter azorensis DSM 13643</name>
    <dbReference type="NCBI Taxonomy" id="1121264"/>
    <lineage>
        <taxon>Bacteria</taxon>
        <taxon>Bacillati</taxon>
        <taxon>Bacillota</taxon>
        <taxon>Tissierellia</taxon>
        <taxon>Tissierellales</taxon>
        <taxon>Thermohalobacteraceae</taxon>
        <taxon>Caloranaerobacter</taxon>
    </lineage>
</organism>
<dbReference type="EMBL" id="FQXO01000012">
    <property type="protein sequence ID" value="SHH38132.1"/>
    <property type="molecule type" value="Genomic_DNA"/>
</dbReference>
<accession>A0A1M5W4K4</accession>
<dbReference type="Proteomes" id="UP000183967">
    <property type="component" value="Unassembled WGS sequence"/>
</dbReference>
<evidence type="ECO:0000313" key="3">
    <source>
        <dbReference type="Proteomes" id="UP000183967"/>
    </source>
</evidence>
<evidence type="ECO:0000313" key="2">
    <source>
        <dbReference type="EMBL" id="SHH82134.1"/>
    </source>
</evidence>
<protein>
    <submittedName>
        <fullName evidence="2">Cyclic lactone autoinducer peptide</fullName>
    </submittedName>
</protein>
<dbReference type="NCBIfam" id="TIGR04223">
    <property type="entry name" value="quorum_AgrD"/>
    <property type="match status" value="1"/>
</dbReference>
<dbReference type="AlphaFoldDB" id="A0A1M5W4K4"/>
<gene>
    <name evidence="1" type="ORF">SAMN02745135_00603</name>
    <name evidence="2" type="ORF">SAMN02745135_02278</name>
</gene>
<sequence>MSKRFFRNFLTITTAMLFIISNVGVKPTCIGWFYKPEVPEILKNE</sequence>
<keyword evidence="3" id="KW-1185">Reference proteome</keyword>
<name>A0A1M5W4K4_9FIRM</name>
<evidence type="ECO:0000313" key="1">
    <source>
        <dbReference type="EMBL" id="SHH38132.1"/>
    </source>
</evidence>
<dbReference type="InterPro" id="IPR009229">
    <property type="entry name" value="AgrD"/>
</dbReference>
<dbReference type="RefSeq" id="WP_083599486.1">
    <property type="nucleotide sequence ID" value="NZ_FQXO01000012.1"/>
</dbReference>
<dbReference type="OrthoDB" id="1758245at2"/>
<reference evidence="3" key="2">
    <citation type="submission" date="2016-11" db="EMBL/GenBank/DDBJ databases">
        <authorList>
            <person name="Varghese N."/>
            <person name="Submissions S."/>
        </authorList>
    </citation>
    <scope>NUCLEOTIDE SEQUENCE [LARGE SCALE GENOMIC DNA]</scope>
    <source>
        <strain evidence="3">DSM 13643</strain>
    </source>
</reference>